<comment type="caution">
    <text evidence="2">The sequence shown here is derived from an EMBL/GenBank/DDBJ whole genome shotgun (WGS) entry which is preliminary data.</text>
</comment>
<reference evidence="2 3" key="1">
    <citation type="journal article" date="2013" name="Nat. Commun.">
        <title>The evolution and pathogenic mechanisms of the rice sheath blight pathogen.</title>
        <authorList>
            <person name="Zheng A."/>
            <person name="Lin R."/>
            <person name="Xu L."/>
            <person name="Qin P."/>
            <person name="Tang C."/>
            <person name="Ai P."/>
            <person name="Zhang D."/>
            <person name="Liu Y."/>
            <person name="Sun Z."/>
            <person name="Feng H."/>
            <person name="Wang Y."/>
            <person name="Chen Y."/>
            <person name="Liang X."/>
            <person name="Fu R."/>
            <person name="Li Q."/>
            <person name="Zhang J."/>
            <person name="Yu X."/>
            <person name="Xie Z."/>
            <person name="Ding L."/>
            <person name="Guan P."/>
            <person name="Tang J."/>
            <person name="Liang Y."/>
            <person name="Wang S."/>
            <person name="Deng Q."/>
            <person name="Li S."/>
            <person name="Zhu J."/>
            <person name="Wang L."/>
            <person name="Liu H."/>
            <person name="Li P."/>
        </authorList>
    </citation>
    <scope>NUCLEOTIDE SEQUENCE [LARGE SCALE GENOMIC DNA]</scope>
    <source>
        <strain evidence="3">AG-1 IA</strain>
    </source>
</reference>
<dbReference type="OrthoDB" id="1933379at2759"/>
<dbReference type="HOGENOM" id="CLU_146669_1_0_1"/>
<dbReference type="OMA" id="KIMKECA"/>
<dbReference type="PANTHER" id="PTHR13707">
    <property type="entry name" value="KETOACID-COENZYME A TRANSFERASE"/>
    <property type="match status" value="1"/>
</dbReference>
<dbReference type="EMBL" id="AFRT01002584">
    <property type="protein sequence ID" value="ELU37541.1"/>
    <property type="molecule type" value="Genomic_DNA"/>
</dbReference>
<dbReference type="SUPFAM" id="SSF100950">
    <property type="entry name" value="NagB/RpiA/CoA transferase-like"/>
    <property type="match status" value="1"/>
</dbReference>
<proteinExistence type="predicted"/>
<sequence>MLFLQRNGWIWCPILMEPRSVASVIVMMEHVAKGNKHKIMKECALPLTGPRCVSQIITDLCVFDIDRKQGKMTLTELQPGVTLAEVREKTDADYDVAPGVKEIPA</sequence>
<dbReference type="Gene3D" id="3.40.1080.10">
    <property type="entry name" value="Glutaconate Coenzyme A-transferase"/>
    <property type="match status" value="1"/>
</dbReference>
<dbReference type="STRING" id="983506.L8WH55"/>
<dbReference type="InterPro" id="IPR004165">
    <property type="entry name" value="CoA_trans_fam_I"/>
</dbReference>
<organism evidence="2 3">
    <name type="scientific">Thanatephorus cucumeris (strain AG1-IA)</name>
    <name type="common">Rice sheath blight fungus</name>
    <name type="synonym">Rhizoctonia solani</name>
    <dbReference type="NCBI Taxonomy" id="983506"/>
    <lineage>
        <taxon>Eukaryota</taxon>
        <taxon>Fungi</taxon>
        <taxon>Dikarya</taxon>
        <taxon>Basidiomycota</taxon>
        <taxon>Agaricomycotina</taxon>
        <taxon>Agaricomycetes</taxon>
        <taxon>Cantharellales</taxon>
        <taxon>Ceratobasidiaceae</taxon>
        <taxon>Rhizoctonia</taxon>
        <taxon>Rhizoctonia solani AG-1</taxon>
    </lineage>
</organism>
<gene>
    <name evidence="2" type="ORF">AG1IA_08405</name>
</gene>
<dbReference type="GO" id="GO:0008410">
    <property type="term" value="F:CoA-transferase activity"/>
    <property type="evidence" value="ECO:0007669"/>
    <property type="project" value="InterPro"/>
</dbReference>
<dbReference type="PANTHER" id="PTHR13707:SF60">
    <property type="entry name" value="ACETATE COA-TRANSFERASE SUBUNIT ALPHA"/>
    <property type="match status" value="1"/>
</dbReference>
<dbReference type="Proteomes" id="UP000011668">
    <property type="component" value="Unassembled WGS sequence"/>
</dbReference>
<accession>L8WH55</accession>
<keyword evidence="3" id="KW-1185">Reference proteome</keyword>
<dbReference type="Pfam" id="PF01144">
    <property type="entry name" value="CoA_trans"/>
    <property type="match status" value="1"/>
</dbReference>
<keyword evidence="1 2" id="KW-0808">Transferase</keyword>
<dbReference type="AlphaFoldDB" id="L8WH55"/>
<dbReference type="InterPro" id="IPR037171">
    <property type="entry name" value="NagB/RpiA_transferase-like"/>
</dbReference>
<evidence type="ECO:0000313" key="2">
    <source>
        <dbReference type="EMBL" id="ELU37541.1"/>
    </source>
</evidence>
<evidence type="ECO:0000256" key="1">
    <source>
        <dbReference type="ARBA" id="ARBA00022679"/>
    </source>
</evidence>
<evidence type="ECO:0000313" key="3">
    <source>
        <dbReference type="Proteomes" id="UP000011668"/>
    </source>
</evidence>
<protein>
    <submittedName>
        <fullName evidence="2">Coenzyme A transferase domain-containing protein</fullName>
    </submittedName>
</protein>
<name>L8WH55_THACA</name>